<feature type="compositionally biased region" description="Basic and acidic residues" evidence="1">
    <location>
        <begin position="95"/>
        <end position="114"/>
    </location>
</feature>
<name>A0A1E3NRP3_9ASCO</name>
<organism evidence="2 3">
    <name type="scientific">Pichia membranifaciens NRRL Y-2026</name>
    <dbReference type="NCBI Taxonomy" id="763406"/>
    <lineage>
        <taxon>Eukaryota</taxon>
        <taxon>Fungi</taxon>
        <taxon>Dikarya</taxon>
        <taxon>Ascomycota</taxon>
        <taxon>Saccharomycotina</taxon>
        <taxon>Pichiomycetes</taxon>
        <taxon>Pichiales</taxon>
        <taxon>Pichiaceae</taxon>
        <taxon>Pichia</taxon>
    </lineage>
</organism>
<feature type="compositionally biased region" description="Basic residues" evidence="1">
    <location>
        <begin position="1"/>
        <end position="11"/>
    </location>
</feature>
<proteinExistence type="predicted"/>
<dbReference type="EMBL" id="KV454001">
    <property type="protein sequence ID" value="ODQ48741.1"/>
    <property type="molecule type" value="Genomic_DNA"/>
</dbReference>
<dbReference type="RefSeq" id="XP_019019854.1">
    <property type="nucleotide sequence ID" value="XM_019160303.1"/>
</dbReference>
<dbReference type="AlphaFoldDB" id="A0A1E3NRP3"/>
<feature type="region of interest" description="Disordered" evidence="1">
    <location>
        <begin position="70"/>
        <end position="116"/>
    </location>
</feature>
<protein>
    <submittedName>
        <fullName evidence="2">Uncharacterized protein</fullName>
    </submittedName>
</protein>
<gene>
    <name evidence="2" type="ORF">PICMEDRAFT_14269</name>
</gene>
<sequence length="130" mass="14620">MAAKKSTKATKTRISNDSNSSIKKKTVKPLSKKKQRALEKSTKVMIEKMNTHTTEDDIFNIIKSIETQTDTKAVSDSEVDKRSSPAKGLGSLETHQLRSDQAKDERIQEKEKAVQSDIAEQLRLINDFTL</sequence>
<evidence type="ECO:0000313" key="3">
    <source>
        <dbReference type="Proteomes" id="UP000094455"/>
    </source>
</evidence>
<dbReference type="Proteomes" id="UP000094455">
    <property type="component" value="Unassembled WGS sequence"/>
</dbReference>
<feature type="compositionally biased region" description="Basic residues" evidence="1">
    <location>
        <begin position="22"/>
        <end position="35"/>
    </location>
</feature>
<feature type="compositionally biased region" description="Basic and acidic residues" evidence="1">
    <location>
        <begin position="73"/>
        <end position="83"/>
    </location>
</feature>
<evidence type="ECO:0000313" key="2">
    <source>
        <dbReference type="EMBL" id="ODQ48741.1"/>
    </source>
</evidence>
<evidence type="ECO:0000256" key="1">
    <source>
        <dbReference type="SAM" id="MobiDB-lite"/>
    </source>
</evidence>
<dbReference type="OrthoDB" id="10514576at2759"/>
<accession>A0A1E3NRP3</accession>
<dbReference type="GeneID" id="30176990"/>
<reference evidence="2 3" key="1">
    <citation type="journal article" date="2016" name="Proc. Natl. Acad. Sci. U.S.A.">
        <title>Comparative genomics of biotechnologically important yeasts.</title>
        <authorList>
            <person name="Riley R."/>
            <person name="Haridas S."/>
            <person name="Wolfe K.H."/>
            <person name="Lopes M.R."/>
            <person name="Hittinger C.T."/>
            <person name="Goeker M."/>
            <person name="Salamov A.A."/>
            <person name="Wisecaver J.H."/>
            <person name="Long T.M."/>
            <person name="Calvey C.H."/>
            <person name="Aerts A.L."/>
            <person name="Barry K.W."/>
            <person name="Choi C."/>
            <person name="Clum A."/>
            <person name="Coughlan A.Y."/>
            <person name="Deshpande S."/>
            <person name="Douglass A.P."/>
            <person name="Hanson S.J."/>
            <person name="Klenk H.-P."/>
            <person name="LaButti K.M."/>
            <person name="Lapidus A."/>
            <person name="Lindquist E.A."/>
            <person name="Lipzen A.M."/>
            <person name="Meier-Kolthoff J.P."/>
            <person name="Ohm R.A."/>
            <person name="Otillar R.P."/>
            <person name="Pangilinan J.L."/>
            <person name="Peng Y."/>
            <person name="Rokas A."/>
            <person name="Rosa C.A."/>
            <person name="Scheuner C."/>
            <person name="Sibirny A.A."/>
            <person name="Slot J.C."/>
            <person name="Stielow J.B."/>
            <person name="Sun H."/>
            <person name="Kurtzman C.P."/>
            <person name="Blackwell M."/>
            <person name="Grigoriev I.V."/>
            <person name="Jeffries T.W."/>
        </authorList>
    </citation>
    <scope>NUCLEOTIDE SEQUENCE [LARGE SCALE GENOMIC DNA]</scope>
    <source>
        <strain evidence="2 3">NRRL Y-2026</strain>
    </source>
</reference>
<keyword evidence="3" id="KW-1185">Reference proteome</keyword>
<feature type="region of interest" description="Disordered" evidence="1">
    <location>
        <begin position="1"/>
        <end position="39"/>
    </location>
</feature>